<dbReference type="AlphaFoldDB" id="A0A845QFK5"/>
<dbReference type="OrthoDB" id="8446194at2"/>
<keyword evidence="2" id="KW-1185">Reference proteome</keyword>
<accession>A0A845QFK5</accession>
<evidence type="ECO:0008006" key="3">
    <source>
        <dbReference type="Google" id="ProtNLM"/>
    </source>
</evidence>
<proteinExistence type="predicted"/>
<evidence type="ECO:0000313" key="2">
    <source>
        <dbReference type="Proteomes" id="UP000470384"/>
    </source>
</evidence>
<dbReference type="EMBL" id="WXYQ01000011">
    <property type="protein sequence ID" value="NBG96681.1"/>
    <property type="molecule type" value="Genomic_DNA"/>
</dbReference>
<dbReference type="GeneID" id="300653814"/>
<evidence type="ECO:0000313" key="1">
    <source>
        <dbReference type="EMBL" id="NBG96681.1"/>
    </source>
</evidence>
<sequence length="784" mass="80549">MFVFLLVTGAAIGAALVYLPVLARPVIVQLAENAGIAGVDFTIDSIGWREASLTGLTLAATDTDTGTGTGTDENTSPDLTVGAARVTYDVAGLLRGRADRLVLESVRLAGEVTEDGTVHLPLLSRFSGGEGAGASGGFADLPLDGIEVTDAQLALATPEGPHVVTVDGMLDLSTHPRAELTLGVAGDAVSLSGDITAGMSGQWIKLAADALEAEIDLPGLPGRLALAKGAIALEAPGLEGGTGTLSGDLRFVRRDGDDLPLREASGRLDIGMTYDQGLLRLALPACSRVDLVWDRAQPIRAKSIDLCADGGRDVAGLRLGPAAGEPAWTVRALAEVEGFSYGTLVTGQMPDLAIDARQDADRGLVVSADMSGGKLRLPGQGIELAGLRGRVTLAPGHAGEAGRLDLTRADMRDLQAAPRFAPVVASADLSLDALGEDGWTKGRISGPVRVALPAGQSLARGTVTHDLRSGRGRLSFGTGTLLFSEKGMQPQALAPVLRGVVAAVNGQASVDGSLSWTRNGVSASGATVEMEGLGLQASAARFEGISGTLEFSSLVPVRTKGPQAIAIGVVDPGVPITGGVALVTVGDNGDVVIENAQWPFADGQLVLTSGALNTRASVQHAELAALQVNLATLLTLIDMDGLSGEGTLGGRVPIEIRDGTVFITKARLAAEPGGVLRYSSAGTDAAAERSEGANIAFKALENFRFEVLSVELDGPMDGDLALTVELKGANPELLEGYPVHLTIRTEGAFLELLRRGTVGFRALDVVRGTDQTGGVTIERVPPGP</sequence>
<comment type="caution">
    <text evidence="1">The sequence shown here is derived from an EMBL/GenBank/DDBJ whole genome shotgun (WGS) entry which is preliminary data.</text>
</comment>
<gene>
    <name evidence="1" type="ORF">GTQ45_13145</name>
</gene>
<dbReference type="Proteomes" id="UP000470384">
    <property type="component" value="Unassembled WGS sequence"/>
</dbReference>
<name>A0A845QFK5_9HYPH</name>
<reference evidence="1 2" key="1">
    <citation type="journal article" date="2016" name="Int. J. Syst. Evol. Microbiol.">
        <title>Pyruvatibacter mobilis gen. nov., sp. nov., a marine bacterium from the culture broth of Picochlorum sp. 122.</title>
        <authorList>
            <person name="Wang G."/>
            <person name="Tang M."/>
            <person name="Wu H."/>
            <person name="Dai S."/>
            <person name="Li T."/>
            <person name="Chen C."/>
            <person name="He H."/>
            <person name="Fan J."/>
            <person name="Xiang W."/>
            <person name="Li X."/>
        </authorList>
    </citation>
    <scope>NUCLEOTIDE SEQUENCE [LARGE SCALE GENOMIC DNA]</scope>
    <source>
        <strain evidence="1 2">GYP-11</strain>
    </source>
</reference>
<organism evidence="1 2">
    <name type="scientific">Pyruvatibacter mobilis</name>
    <dbReference type="NCBI Taxonomy" id="1712261"/>
    <lineage>
        <taxon>Bacteria</taxon>
        <taxon>Pseudomonadati</taxon>
        <taxon>Pseudomonadota</taxon>
        <taxon>Alphaproteobacteria</taxon>
        <taxon>Hyphomicrobiales</taxon>
        <taxon>Parvibaculaceae</taxon>
        <taxon>Pyruvatibacter</taxon>
    </lineage>
</organism>
<protein>
    <recommendedName>
        <fullName evidence="3">Dicarboxylate transport domain-containing protein</fullName>
    </recommendedName>
</protein>
<dbReference type="InterPro" id="IPR021730">
    <property type="entry name" value="YdbH"/>
</dbReference>
<dbReference type="RefSeq" id="WP_160588718.1">
    <property type="nucleotide sequence ID" value="NZ_BMHN01000001.1"/>
</dbReference>
<dbReference type="Pfam" id="PF11739">
    <property type="entry name" value="YdbH-like"/>
    <property type="match status" value="1"/>
</dbReference>